<evidence type="ECO:0000256" key="1">
    <source>
        <dbReference type="SAM" id="SignalP"/>
    </source>
</evidence>
<name>W9SE59_9ROSA</name>
<keyword evidence="1" id="KW-0732">Signal</keyword>
<feature type="chain" id="PRO_5004929097" evidence="1">
    <location>
        <begin position="27"/>
        <end position="97"/>
    </location>
</feature>
<dbReference type="STRING" id="981085.W9SE59"/>
<protein>
    <submittedName>
        <fullName evidence="2">Uncharacterized protein</fullName>
    </submittedName>
</protein>
<accession>W9SE59</accession>
<sequence>MANIVSLLCLLAITLVVFDHHGRIMASQIDLGSRLLAKENKAWVSENGTFAFGFTPIKDEDDKLQLAIWFANLPGDRTTVWSPSRYFLLIYISRPFG</sequence>
<proteinExistence type="predicted"/>
<evidence type="ECO:0000313" key="3">
    <source>
        <dbReference type="Proteomes" id="UP000030645"/>
    </source>
</evidence>
<evidence type="ECO:0000313" key="2">
    <source>
        <dbReference type="EMBL" id="EXC45010.1"/>
    </source>
</evidence>
<reference evidence="3" key="1">
    <citation type="submission" date="2013-01" db="EMBL/GenBank/DDBJ databases">
        <title>Draft Genome Sequence of a Mulberry Tree, Morus notabilis C.K. Schneid.</title>
        <authorList>
            <person name="He N."/>
            <person name="Zhao S."/>
        </authorList>
    </citation>
    <scope>NUCLEOTIDE SEQUENCE</scope>
</reference>
<gene>
    <name evidence="2" type="ORF">L484_000193</name>
</gene>
<keyword evidence="3" id="KW-1185">Reference proteome</keyword>
<dbReference type="Proteomes" id="UP000030645">
    <property type="component" value="Unassembled WGS sequence"/>
</dbReference>
<feature type="signal peptide" evidence="1">
    <location>
        <begin position="1"/>
        <end position="26"/>
    </location>
</feature>
<dbReference type="EMBL" id="KE623194">
    <property type="protein sequence ID" value="EXC45010.1"/>
    <property type="molecule type" value="Genomic_DNA"/>
</dbReference>
<organism evidence="2 3">
    <name type="scientific">Morus notabilis</name>
    <dbReference type="NCBI Taxonomy" id="981085"/>
    <lineage>
        <taxon>Eukaryota</taxon>
        <taxon>Viridiplantae</taxon>
        <taxon>Streptophyta</taxon>
        <taxon>Embryophyta</taxon>
        <taxon>Tracheophyta</taxon>
        <taxon>Spermatophyta</taxon>
        <taxon>Magnoliopsida</taxon>
        <taxon>eudicotyledons</taxon>
        <taxon>Gunneridae</taxon>
        <taxon>Pentapetalae</taxon>
        <taxon>rosids</taxon>
        <taxon>fabids</taxon>
        <taxon>Rosales</taxon>
        <taxon>Moraceae</taxon>
        <taxon>Moreae</taxon>
        <taxon>Morus</taxon>
    </lineage>
</organism>
<dbReference type="AlphaFoldDB" id="W9SE59"/>